<accession>A0AAV4SIP6</accession>
<feature type="compositionally biased region" description="Basic and acidic residues" evidence="1">
    <location>
        <begin position="1"/>
        <end position="16"/>
    </location>
</feature>
<reference evidence="2 3" key="1">
    <citation type="submission" date="2021-06" db="EMBL/GenBank/DDBJ databases">
        <title>Caerostris darwini draft genome.</title>
        <authorList>
            <person name="Kono N."/>
            <person name="Arakawa K."/>
        </authorList>
    </citation>
    <scope>NUCLEOTIDE SEQUENCE [LARGE SCALE GENOMIC DNA]</scope>
</reference>
<keyword evidence="3" id="KW-1185">Reference proteome</keyword>
<gene>
    <name evidence="2" type="ORF">CDAR_483461</name>
</gene>
<evidence type="ECO:0000313" key="2">
    <source>
        <dbReference type="EMBL" id="GIY33670.1"/>
    </source>
</evidence>
<sequence>MPKNKENTFNENEKSLNIENEEEPFSNENKELVLNENEEKLSNEIDKEPVIQKAEKTFKINPITLAESVARNEPLQSSPLARRLPRNEKGIPVAALAVLGFRLLRRMGETEMSLKHFLKFFVFALSHRAFGGWPLFLRRKTGVPVLLSMKGVSAEDIRRLIIETYKRGFINIKVT</sequence>
<name>A0AAV4SIP6_9ARAC</name>
<proteinExistence type="predicted"/>
<protein>
    <submittedName>
        <fullName evidence="2">Uncharacterized protein</fullName>
    </submittedName>
</protein>
<feature type="region of interest" description="Disordered" evidence="1">
    <location>
        <begin position="1"/>
        <end position="29"/>
    </location>
</feature>
<dbReference type="Proteomes" id="UP001054837">
    <property type="component" value="Unassembled WGS sequence"/>
</dbReference>
<evidence type="ECO:0000313" key="3">
    <source>
        <dbReference type="Proteomes" id="UP001054837"/>
    </source>
</evidence>
<dbReference type="AlphaFoldDB" id="A0AAV4SIP6"/>
<organism evidence="2 3">
    <name type="scientific">Caerostris darwini</name>
    <dbReference type="NCBI Taxonomy" id="1538125"/>
    <lineage>
        <taxon>Eukaryota</taxon>
        <taxon>Metazoa</taxon>
        <taxon>Ecdysozoa</taxon>
        <taxon>Arthropoda</taxon>
        <taxon>Chelicerata</taxon>
        <taxon>Arachnida</taxon>
        <taxon>Araneae</taxon>
        <taxon>Araneomorphae</taxon>
        <taxon>Entelegynae</taxon>
        <taxon>Araneoidea</taxon>
        <taxon>Araneidae</taxon>
        <taxon>Caerostris</taxon>
    </lineage>
</organism>
<evidence type="ECO:0000256" key="1">
    <source>
        <dbReference type="SAM" id="MobiDB-lite"/>
    </source>
</evidence>
<comment type="caution">
    <text evidence="2">The sequence shown here is derived from an EMBL/GenBank/DDBJ whole genome shotgun (WGS) entry which is preliminary data.</text>
</comment>
<dbReference type="EMBL" id="BPLQ01007973">
    <property type="protein sequence ID" value="GIY33670.1"/>
    <property type="molecule type" value="Genomic_DNA"/>
</dbReference>